<feature type="coiled-coil region" evidence="1">
    <location>
        <begin position="24"/>
        <end position="147"/>
    </location>
</feature>
<keyword evidence="2" id="KW-1133">Transmembrane helix</keyword>
<keyword evidence="4" id="KW-1185">Reference proteome</keyword>
<accession>A0A235B1I5</accession>
<keyword evidence="2" id="KW-0472">Membrane</keyword>
<dbReference type="EMBL" id="NOWF01000024">
    <property type="protein sequence ID" value="OYD06091.1"/>
    <property type="molecule type" value="Genomic_DNA"/>
</dbReference>
<feature type="non-terminal residue" evidence="3">
    <location>
        <position position="576"/>
    </location>
</feature>
<sequence>MARKRIQGITIELDGETKGLDKALSDVNKRSRSLQQELRDVDRLLKFDPGNVEALAQKQQLLTQQIENTTERLNRLKSAQSQVEKQFKRGEIGEAQYRAFRREIQYTETQLKKFEKQLAGLDDGKSLDNLKQDLQGVSKEAKETEGAISELGSAIGGLAAGGGIAGAVSQALDSASLKTKIEISMEVPPESVGAVRDSINTVTSYIDDQESAIEGVRRQWALNADASDSANARIVKGAGAIARAYAGIDFTELIQETNEVSRSLNISNDDALGLINSLLKIGFPPEQLDIIAEYGTQLKIAGYDAEEIQAIFAAGVETGSWNIDNLLDGLKEGRIRLAEFGEEVPSAMQDLLDGTNISAQQLQKWGRAVAEGGETGKQAMYEVAQAINGVEDETTKNALGVAVWGTMYEDQGQAVIDTILGAKDQTVDLKENQDQLNDSVKQLDQDPAVQFAQAMQDLKVALAPLLSVIADIISKIAEWVQNNPQLAATIAAIVTAVGIFIGLIAVLGPILTGIGTVVGIVAAAFGVATSTIWIIIGAIVALIAIGAALWTNWDTIKAKAIEVWGAIKEWLAQTWE</sequence>
<dbReference type="AlphaFoldDB" id="A0A235B1I5"/>
<evidence type="ECO:0000313" key="4">
    <source>
        <dbReference type="Proteomes" id="UP000215459"/>
    </source>
</evidence>
<reference evidence="3 4" key="1">
    <citation type="submission" date="2017-07" db="EMBL/GenBank/DDBJ databases">
        <title>The genome sequence of Paludifilum halophilum highlights mechanisms for microbial adaptation to high salt environemnts.</title>
        <authorList>
            <person name="Belbahri L."/>
        </authorList>
    </citation>
    <scope>NUCLEOTIDE SEQUENCE [LARGE SCALE GENOMIC DNA]</scope>
    <source>
        <strain evidence="3 4">DSM 102817</strain>
    </source>
</reference>
<keyword evidence="1" id="KW-0175">Coiled coil</keyword>
<evidence type="ECO:0000256" key="2">
    <source>
        <dbReference type="SAM" id="Phobius"/>
    </source>
</evidence>
<feature type="transmembrane region" description="Helical" evidence="2">
    <location>
        <begin position="517"/>
        <end position="550"/>
    </location>
</feature>
<proteinExistence type="predicted"/>
<comment type="caution">
    <text evidence="3">The sequence shown here is derived from an EMBL/GenBank/DDBJ whole genome shotgun (WGS) entry which is preliminary data.</text>
</comment>
<dbReference type="Proteomes" id="UP000215459">
    <property type="component" value="Unassembled WGS sequence"/>
</dbReference>
<organism evidence="3 4">
    <name type="scientific">Paludifilum halophilum</name>
    <dbReference type="NCBI Taxonomy" id="1642702"/>
    <lineage>
        <taxon>Bacteria</taxon>
        <taxon>Bacillati</taxon>
        <taxon>Bacillota</taxon>
        <taxon>Bacilli</taxon>
        <taxon>Bacillales</taxon>
        <taxon>Thermoactinomycetaceae</taxon>
        <taxon>Paludifilum</taxon>
    </lineage>
</organism>
<gene>
    <name evidence="3" type="ORF">CHM34_18180</name>
</gene>
<feature type="transmembrane region" description="Helical" evidence="2">
    <location>
        <begin position="486"/>
        <end position="511"/>
    </location>
</feature>
<protein>
    <submittedName>
        <fullName evidence="3">Replication protein</fullName>
    </submittedName>
</protein>
<evidence type="ECO:0000256" key="1">
    <source>
        <dbReference type="SAM" id="Coils"/>
    </source>
</evidence>
<keyword evidence="2" id="KW-0812">Transmembrane</keyword>
<evidence type="ECO:0000313" key="3">
    <source>
        <dbReference type="EMBL" id="OYD06091.1"/>
    </source>
</evidence>
<dbReference type="Gene3D" id="1.10.287.1490">
    <property type="match status" value="1"/>
</dbReference>
<name>A0A235B1I5_9BACL</name>